<dbReference type="RefSeq" id="WP_256614350.1">
    <property type="nucleotide sequence ID" value="NZ_JANIBK010000020.1"/>
</dbReference>
<protein>
    <submittedName>
        <fullName evidence="1">Uncharacterized protein</fullName>
    </submittedName>
</protein>
<accession>A0ABT1U2D9</accession>
<reference evidence="1 2" key="1">
    <citation type="submission" date="2022-07" db="EMBL/GenBank/DDBJ databases">
        <title>Methylomonas rivi sp. nov., Methylomonas rosea sp. nov., Methylomonas aureus sp. nov. and Methylomonas subterranea sp. nov., four novel methanotrophs isolated from a freshwater creek and the deep terrestrial subsurface.</title>
        <authorList>
            <person name="Abin C."/>
            <person name="Sankaranarayanan K."/>
            <person name="Garner C."/>
            <person name="Sindelar R."/>
            <person name="Kotary K."/>
            <person name="Garner R."/>
            <person name="Barclay S."/>
            <person name="Lawson P."/>
            <person name="Krumholz L."/>
        </authorList>
    </citation>
    <scope>NUCLEOTIDE SEQUENCE [LARGE SCALE GENOMIC DNA]</scope>
    <source>
        <strain evidence="1 2">WSC-6</strain>
    </source>
</reference>
<comment type="caution">
    <text evidence="1">The sequence shown here is derived from an EMBL/GenBank/DDBJ whole genome shotgun (WGS) entry which is preliminary data.</text>
</comment>
<gene>
    <name evidence="1" type="ORF">NP596_05885</name>
</gene>
<evidence type="ECO:0000313" key="2">
    <source>
        <dbReference type="Proteomes" id="UP001524586"/>
    </source>
</evidence>
<sequence length="98" mass="11115">MFEIIVLSMLLLLFAACLYTPLANCVRYFTWSESRQGGTPDVSTAQSGKLGENYTFLMHLKNEVEAELFPRPTDSVLRRHYDALVASELQNRLALMAE</sequence>
<organism evidence="1 2">
    <name type="scientific">Methylomonas rivi</name>
    <dbReference type="NCBI Taxonomy" id="2952226"/>
    <lineage>
        <taxon>Bacteria</taxon>
        <taxon>Pseudomonadati</taxon>
        <taxon>Pseudomonadota</taxon>
        <taxon>Gammaproteobacteria</taxon>
        <taxon>Methylococcales</taxon>
        <taxon>Methylococcaceae</taxon>
        <taxon>Methylomonas</taxon>
    </lineage>
</organism>
<proteinExistence type="predicted"/>
<dbReference type="Proteomes" id="UP001524586">
    <property type="component" value="Unassembled WGS sequence"/>
</dbReference>
<evidence type="ECO:0000313" key="1">
    <source>
        <dbReference type="EMBL" id="MCQ8127989.1"/>
    </source>
</evidence>
<name>A0ABT1U2D9_9GAMM</name>
<keyword evidence="2" id="KW-1185">Reference proteome</keyword>
<dbReference type="EMBL" id="JANIBK010000020">
    <property type="protein sequence ID" value="MCQ8127989.1"/>
    <property type="molecule type" value="Genomic_DNA"/>
</dbReference>